<dbReference type="SUPFAM" id="SSF46785">
    <property type="entry name" value="Winged helix' DNA-binding domain"/>
    <property type="match status" value="1"/>
</dbReference>
<keyword evidence="1" id="KW-0805">Transcription regulation</keyword>
<dbReference type="InterPro" id="IPR019888">
    <property type="entry name" value="Tscrpt_reg_AsnC-like"/>
</dbReference>
<evidence type="ECO:0000256" key="2">
    <source>
        <dbReference type="ARBA" id="ARBA00023125"/>
    </source>
</evidence>
<dbReference type="GO" id="GO:0006355">
    <property type="term" value="P:regulation of DNA-templated transcription"/>
    <property type="evidence" value="ECO:0007669"/>
    <property type="project" value="UniProtKB-ARBA"/>
</dbReference>
<dbReference type="Pfam" id="PF01037">
    <property type="entry name" value="AsnC_trans_reg"/>
    <property type="match status" value="1"/>
</dbReference>
<keyword evidence="3" id="KW-0804">Transcription</keyword>
<evidence type="ECO:0000313" key="6">
    <source>
        <dbReference type="Proteomes" id="UP000305888"/>
    </source>
</evidence>
<dbReference type="KEGG" id="ppru:FDP22_06285"/>
<dbReference type="InterPro" id="IPR011991">
    <property type="entry name" value="ArsR-like_HTH"/>
</dbReference>
<dbReference type="Proteomes" id="UP000305888">
    <property type="component" value="Chromosome"/>
</dbReference>
<dbReference type="InterPro" id="IPR019887">
    <property type="entry name" value="Tscrpt_reg_AsnC/Lrp_C"/>
</dbReference>
<gene>
    <name evidence="5" type="ORF">FDP22_06285</name>
</gene>
<feature type="domain" description="HTH asnC-type" evidence="4">
    <location>
        <begin position="2"/>
        <end position="63"/>
    </location>
</feature>
<reference evidence="5 6" key="1">
    <citation type="submission" date="2019-06" db="EMBL/GenBank/DDBJ databases">
        <title>Genome sequence of Rhodobacteraceae bacterium D4M1.</title>
        <authorList>
            <person name="Cao J."/>
        </authorList>
    </citation>
    <scope>NUCLEOTIDE SEQUENCE [LARGE SCALE GENOMIC DNA]</scope>
    <source>
        <strain evidence="5 6">D4M1</strain>
    </source>
</reference>
<dbReference type="PROSITE" id="PS50956">
    <property type="entry name" value="HTH_ASNC_2"/>
    <property type="match status" value="1"/>
</dbReference>
<dbReference type="Gene3D" id="3.30.70.920">
    <property type="match status" value="1"/>
</dbReference>
<dbReference type="InterPro" id="IPR036388">
    <property type="entry name" value="WH-like_DNA-bd_sf"/>
</dbReference>
<dbReference type="GO" id="GO:0043200">
    <property type="term" value="P:response to amino acid"/>
    <property type="evidence" value="ECO:0007669"/>
    <property type="project" value="TreeGrafter"/>
</dbReference>
<dbReference type="InterPro" id="IPR036390">
    <property type="entry name" value="WH_DNA-bd_sf"/>
</dbReference>
<name>A0A5B8FST8_9RHOB</name>
<dbReference type="SUPFAM" id="SSF54909">
    <property type="entry name" value="Dimeric alpha+beta barrel"/>
    <property type="match status" value="1"/>
</dbReference>
<sequence length="166" mass="18965">MFDATDQRILEILQRDADYPVARIAEDVGLSKTPCWRRIRRLEELGVVRRRVALVDHAKANLPMTVFIGVKAPRHEVKWLEAFRALVEDTEEIVEAYRLTGQTDYILKIVVPDIARYDLVYKRMIARLEFSEVNSSIAMEEMKFTTAVPVKYLIGPTGTGPDEEAG</sequence>
<keyword evidence="2" id="KW-0238">DNA-binding</keyword>
<dbReference type="InterPro" id="IPR011008">
    <property type="entry name" value="Dimeric_a/b-barrel"/>
</dbReference>
<dbReference type="RefSeq" id="WP_138577809.1">
    <property type="nucleotide sequence ID" value="NZ_CP040818.1"/>
</dbReference>
<dbReference type="EMBL" id="CP040818">
    <property type="protein sequence ID" value="QDL91425.1"/>
    <property type="molecule type" value="Genomic_DNA"/>
</dbReference>
<dbReference type="GO" id="GO:0043565">
    <property type="term" value="F:sequence-specific DNA binding"/>
    <property type="evidence" value="ECO:0007669"/>
    <property type="project" value="InterPro"/>
</dbReference>
<dbReference type="SMART" id="SM00344">
    <property type="entry name" value="HTH_ASNC"/>
    <property type="match status" value="1"/>
</dbReference>
<evidence type="ECO:0000256" key="3">
    <source>
        <dbReference type="ARBA" id="ARBA00023163"/>
    </source>
</evidence>
<dbReference type="Pfam" id="PF13404">
    <property type="entry name" value="HTH_AsnC-type"/>
    <property type="match status" value="1"/>
</dbReference>
<dbReference type="GO" id="GO:0005829">
    <property type="term" value="C:cytosol"/>
    <property type="evidence" value="ECO:0007669"/>
    <property type="project" value="TreeGrafter"/>
</dbReference>
<dbReference type="CDD" id="cd00090">
    <property type="entry name" value="HTH_ARSR"/>
    <property type="match status" value="1"/>
</dbReference>
<evidence type="ECO:0000313" key="5">
    <source>
        <dbReference type="EMBL" id="QDL91425.1"/>
    </source>
</evidence>
<proteinExistence type="predicted"/>
<dbReference type="Gene3D" id="1.10.10.10">
    <property type="entry name" value="Winged helix-like DNA-binding domain superfamily/Winged helix DNA-binding domain"/>
    <property type="match status" value="1"/>
</dbReference>
<evidence type="ECO:0000256" key="1">
    <source>
        <dbReference type="ARBA" id="ARBA00023015"/>
    </source>
</evidence>
<keyword evidence="6" id="KW-1185">Reference proteome</keyword>
<dbReference type="InterPro" id="IPR000485">
    <property type="entry name" value="AsnC-type_HTH_dom"/>
</dbReference>
<dbReference type="PANTHER" id="PTHR30154">
    <property type="entry name" value="LEUCINE-RESPONSIVE REGULATORY PROTEIN"/>
    <property type="match status" value="1"/>
</dbReference>
<dbReference type="OrthoDB" id="7847328at2"/>
<accession>A0A5B8FST8</accession>
<organism evidence="5 6">
    <name type="scientific">Paroceanicella profunda</name>
    <dbReference type="NCBI Taxonomy" id="2579971"/>
    <lineage>
        <taxon>Bacteria</taxon>
        <taxon>Pseudomonadati</taxon>
        <taxon>Pseudomonadota</taxon>
        <taxon>Alphaproteobacteria</taxon>
        <taxon>Rhodobacterales</taxon>
        <taxon>Paracoccaceae</taxon>
        <taxon>Paroceanicella</taxon>
    </lineage>
</organism>
<dbReference type="PRINTS" id="PR00033">
    <property type="entry name" value="HTHASNC"/>
</dbReference>
<evidence type="ECO:0000259" key="4">
    <source>
        <dbReference type="PROSITE" id="PS50956"/>
    </source>
</evidence>
<protein>
    <submittedName>
        <fullName evidence="5">Lrp/AsnC family transcriptional regulator</fullName>
    </submittedName>
</protein>
<dbReference type="AlphaFoldDB" id="A0A5B8FST8"/>
<dbReference type="PANTHER" id="PTHR30154:SF17">
    <property type="entry name" value="DNA-BINDING TRANSCRIPTIONAL ACTIVATOR DECR"/>
    <property type="match status" value="1"/>
</dbReference>